<feature type="compositionally biased region" description="Polar residues" evidence="1">
    <location>
        <begin position="60"/>
        <end position="69"/>
    </location>
</feature>
<feature type="region of interest" description="Disordered" evidence="1">
    <location>
        <begin position="192"/>
        <end position="253"/>
    </location>
</feature>
<feature type="compositionally biased region" description="Basic and acidic residues" evidence="1">
    <location>
        <begin position="70"/>
        <end position="85"/>
    </location>
</feature>
<feature type="compositionally biased region" description="Polar residues" evidence="1">
    <location>
        <begin position="244"/>
        <end position="253"/>
    </location>
</feature>
<evidence type="ECO:0000313" key="2">
    <source>
        <dbReference type="EMBL" id="RHK08145.1"/>
    </source>
</evidence>
<name>A0A415EXV7_ENTCA</name>
<reference evidence="2 3" key="1">
    <citation type="submission" date="2018-08" db="EMBL/GenBank/DDBJ databases">
        <title>A genome reference for cultivated species of the human gut microbiota.</title>
        <authorList>
            <person name="Zou Y."/>
            <person name="Xue W."/>
            <person name="Luo G."/>
        </authorList>
    </citation>
    <scope>NUCLEOTIDE SEQUENCE [LARGE SCALE GENOMIC DNA]</scope>
    <source>
        <strain evidence="2 3">AF48-16</strain>
    </source>
</reference>
<accession>A0A415EXV7</accession>
<protein>
    <submittedName>
        <fullName evidence="2">Uncharacterized protein</fullName>
    </submittedName>
</protein>
<evidence type="ECO:0000256" key="1">
    <source>
        <dbReference type="SAM" id="MobiDB-lite"/>
    </source>
</evidence>
<feature type="compositionally biased region" description="Basic and acidic residues" evidence="1">
    <location>
        <begin position="50"/>
        <end position="59"/>
    </location>
</feature>
<comment type="caution">
    <text evidence="2">The sequence shown here is derived from an EMBL/GenBank/DDBJ whole genome shotgun (WGS) entry which is preliminary data.</text>
</comment>
<gene>
    <name evidence="2" type="ORF">DW084_00110</name>
</gene>
<proteinExistence type="predicted"/>
<evidence type="ECO:0000313" key="3">
    <source>
        <dbReference type="Proteomes" id="UP000286288"/>
    </source>
</evidence>
<sequence>MSTVANYLDVKRKHFRFPAYDDTDGVKLQSEHRPAFSKADDWILTEIKDPVSHSHKDENQSLQRKVQSSQRDRGHNVRQKEELANHRANLPQYGKRPVKEQMPTGKTNFFGKEANHSSYQVTSKKEKAEVPVSSKKEYSGRSYFVPKYIPASIIPDEQKPEITPNDLMDAMAKKQESYLLFDTEPAAYQVKEENDPTVKKFNRHPSVGMTRSEFRANNKKNGEKKRSVLDRSLKGMIEDDQQEESSNGYFRSK</sequence>
<dbReference type="EMBL" id="QRMZ01000001">
    <property type="protein sequence ID" value="RHK08145.1"/>
    <property type="molecule type" value="Genomic_DNA"/>
</dbReference>
<organism evidence="2 3">
    <name type="scientific">Enterococcus casseliflavus</name>
    <name type="common">Enterococcus flavescens</name>
    <dbReference type="NCBI Taxonomy" id="37734"/>
    <lineage>
        <taxon>Bacteria</taxon>
        <taxon>Bacillati</taxon>
        <taxon>Bacillota</taxon>
        <taxon>Bacilli</taxon>
        <taxon>Lactobacillales</taxon>
        <taxon>Enterococcaceae</taxon>
        <taxon>Enterococcus</taxon>
    </lineage>
</organism>
<feature type="region of interest" description="Disordered" evidence="1">
    <location>
        <begin position="50"/>
        <end position="89"/>
    </location>
</feature>
<dbReference type="Proteomes" id="UP000286288">
    <property type="component" value="Unassembled WGS sequence"/>
</dbReference>
<feature type="compositionally biased region" description="Basic and acidic residues" evidence="1">
    <location>
        <begin position="212"/>
        <end position="237"/>
    </location>
</feature>
<dbReference type="AlphaFoldDB" id="A0A415EXV7"/>